<dbReference type="HOGENOM" id="CLU_2887827_0_0_1"/>
<protein>
    <submittedName>
        <fullName evidence="1">Uncharacterized protein</fullName>
    </submittedName>
</protein>
<dbReference type="EMBL" id="GL379936">
    <property type="protein sequence ID" value="EGT36656.1"/>
    <property type="molecule type" value="Genomic_DNA"/>
</dbReference>
<proteinExistence type="predicted"/>
<dbReference type="AlphaFoldDB" id="G0NS77"/>
<reference evidence="2" key="1">
    <citation type="submission" date="2011-07" db="EMBL/GenBank/DDBJ databases">
        <authorList>
            <consortium name="Caenorhabditis brenneri Sequencing and Analysis Consortium"/>
            <person name="Wilson R.K."/>
        </authorList>
    </citation>
    <scope>NUCLEOTIDE SEQUENCE [LARGE SCALE GENOMIC DNA]</scope>
    <source>
        <strain evidence="2">PB2801</strain>
    </source>
</reference>
<keyword evidence="2" id="KW-1185">Reference proteome</keyword>
<accession>G0NS77</accession>
<evidence type="ECO:0000313" key="1">
    <source>
        <dbReference type="EMBL" id="EGT36656.1"/>
    </source>
</evidence>
<name>G0NS77_CAEBE</name>
<evidence type="ECO:0000313" key="2">
    <source>
        <dbReference type="Proteomes" id="UP000008068"/>
    </source>
</evidence>
<organism evidence="2">
    <name type="scientific">Caenorhabditis brenneri</name>
    <name type="common">Nematode worm</name>
    <dbReference type="NCBI Taxonomy" id="135651"/>
    <lineage>
        <taxon>Eukaryota</taxon>
        <taxon>Metazoa</taxon>
        <taxon>Ecdysozoa</taxon>
        <taxon>Nematoda</taxon>
        <taxon>Chromadorea</taxon>
        <taxon>Rhabditida</taxon>
        <taxon>Rhabditina</taxon>
        <taxon>Rhabditomorpha</taxon>
        <taxon>Rhabditoidea</taxon>
        <taxon>Rhabditidae</taxon>
        <taxon>Peloderinae</taxon>
        <taxon>Caenorhabditis</taxon>
    </lineage>
</organism>
<dbReference type="Proteomes" id="UP000008068">
    <property type="component" value="Unassembled WGS sequence"/>
</dbReference>
<gene>
    <name evidence="1" type="ORF">CAEBREN_12759</name>
</gene>
<sequence length="63" mass="7087">MTLTKRVTISSIMKILSQKLQDLKKEIGRKRSKEYAINKGTTAKEAENELGVSLNSTPITCYQ</sequence>
<dbReference type="InParanoid" id="G0NS77"/>